<dbReference type="GO" id="GO:0008237">
    <property type="term" value="F:metallopeptidase activity"/>
    <property type="evidence" value="ECO:0007669"/>
    <property type="project" value="InterPro"/>
</dbReference>
<dbReference type="EMBL" id="JAIZAY010000012">
    <property type="protein sequence ID" value="KAJ8032219.1"/>
    <property type="molecule type" value="Genomic_DNA"/>
</dbReference>
<dbReference type="PANTHER" id="PTHR11905:SF256">
    <property type="entry name" value="PEPTIDASE M12B DOMAIN-CONTAINING PROTEIN"/>
    <property type="match status" value="1"/>
</dbReference>
<keyword evidence="1" id="KW-1015">Disulfide bond</keyword>
<name>A0A9Q1H3N5_HOLLE</name>
<dbReference type="AlphaFoldDB" id="A0A9Q1H3N5"/>
<gene>
    <name evidence="3" type="ORF">HOLleu_25687</name>
</gene>
<accession>A0A9Q1H3N5</accession>
<proteinExistence type="predicted"/>
<sequence length="362" mass="42261">MTSSTKTCDFNVSRGQRTRDSGQIFICFLSKISFNGMDRFSSNVVQRYHWADILTEDDLRYYARGDHEVEEFDIIYPLEDGKRSERSLSESILSTASLKLSAFNENLHLELFENPWLVPTDLKIKHMYETSVHEEIVHGKRCHFHGRSMNHNDSIAVISTCAGIHGLITFDDNEVFIEPLKNVHKSKLPRNVTYNIKQPHIIYKRRLKEGKIRSCGELKGQGYEKERKRKSIDGIDFEFYVGPKFMEIKLVLDVAFVTENSPNPTEYALALMNIASRRFVDPSLGFPIHLYLVSIVQFHYTEPFWDYSSLLYTFYSFQIWLNENKIEDDNDPNHWDHGILLSRCTTLFSPVTDIFTMRLIFL</sequence>
<evidence type="ECO:0000259" key="2">
    <source>
        <dbReference type="Pfam" id="PF01562"/>
    </source>
</evidence>
<keyword evidence="4" id="KW-1185">Reference proteome</keyword>
<dbReference type="InterPro" id="IPR002870">
    <property type="entry name" value="Peptidase_M12B_N"/>
</dbReference>
<protein>
    <submittedName>
        <fullName evidence="3">A disintegrin and metalloproteinase with thrombospondin motifs 20</fullName>
    </submittedName>
</protein>
<feature type="domain" description="Peptidase M12B propeptide" evidence="2">
    <location>
        <begin position="81"/>
        <end position="147"/>
    </location>
</feature>
<dbReference type="InterPro" id="IPR024079">
    <property type="entry name" value="MetalloPept_cat_dom_sf"/>
</dbReference>
<evidence type="ECO:0000313" key="3">
    <source>
        <dbReference type="EMBL" id="KAJ8032219.1"/>
    </source>
</evidence>
<dbReference type="Gene3D" id="3.40.390.10">
    <property type="entry name" value="Collagenase (Catalytic Domain)"/>
    <property type="match status" value="1"/>
</dbReference>
<dbReference type="PANTHER" id="PTHR11905">
    <property type="entry name" value="ADAM A DISINTEGRIN AND METALLOPROTEASE DOMAIN"/>
    <property type="match status" value="1"/>
</dbReference>
<organism evidence="3 4">
    <name type="scientific">Holothuria leucospilota</name>
    <name type="common">Black long sea cucumber</name>
    <name type="synonym">Mertensiothuria leucospilota</name>
    <dbReference type="NCBI Taxonomy" id="206669"/>
    <lineage>
        <taxon>Eukaryota</taxon>
        <taxon>Metazoa</taxon>
        <taxon>Echinodermata</taxon>
        <taxon>Eleutherozoa</taxon>
        <taxon>Echinozoa</taxon>
        <taxon>Holothuroidea</taxon>
        <taxon>Aspidochirotacea</taxon>
        <taxon>Aspidochirotida</taxon>
        <taxon>Holothuriidae</taxon>
        <taxon>Holothuria</taxon>
    </lineage>
</organism>
<evidence type="ECO:0000313" key="4">
    <source>
        <dbReference type="Proteomes" id="UP001152320"/>
    </source>
</evidence>
<reference evidence="3" key="1">
    <citation type="submission" date="2021-10" db="EMBL/GenBank/DDBJ databases">
        <title>Tropical sea cucumber genome reveals ecological adaptation and Cuvierian tubules defense mechanism.</title>
        <authorList>
            <person name="Chen T."/>
        </authorList>
    </citation>
    <scope>NUCLEOTIDE SEQUENCE</scope>
    <source>
        <strain evidence="3">Nanhai2018</strain>
        <tissue evidence="3">Muscle</tissue>
    </source>
</reference>
<evidence type="ECO:0000256" key="1">
    <source>
        <dbReference type="ARBA" id="ARBA00023157"/>
    </source>
</evidence>
<dbReference type="SUPFAM" id="SSF55486">
    <property type="entry name" value="Metalloproteases ('zincins'), catalytic domain"/>
    <property type="match status" value="1"/>
</dbReference>
<dbReference type="Proteomes" id="UP001152320">
    <property type="component" value="Chromosome 12"/>
</dbReference>
<dbReference type="OrthoDB" id="10035764at2759"/>
<dbReference type="Pfam" id="PF01562">
    <property type="entry name" value="Pep_M12B_propep"/>
    <property type="match status" value="1"/>
</dbReference>
<comment type="caution">
    <text evidence="3">The sequence shown here is derived from an EMBL/GenBank/DDBJ whole genome shotgun (WGS) entry which is preliminary data.</text>
</comment>